<accession>A0A318XPR2</accession>
<evidence type="ECO:0000313" key="4">
    <source>
        <dbReference type="Proteomes" id="UP000248132"/>
    </source>
</evidence>
<dbReference type="PANTHER" id="PTHR30466">
    <property type="entry name" value="FLAVIN REDUCTASE"/>
    <property type="match status" value="1"/>
</dbReference>
<feature type="domain" description="Rubredoxin-like" evidence="2">
    <location>
        <begin position="179"/>
        <end position="219"/>
    </location>
</feature>
<keyword evidence="4" id="KW-1185">Reference proteome</keyword>
<dbReference type="PANTHER" id="PTHR30466:SF1">
    <property type="entry name" value="FMN REDUCTASE (NADH) RUTF"/>
    <property type="match status" value="1"/>
</dbReference>
<sequence>MNNNAFWNLSYGVYIISVWDGERPTGCTANCAMQITAEPPTIAISINHDNYTNQCIEKTGKFAISILGYNSDPSIIGTFGFKTGKEIDKFASVSFEKLAGMPVVKDACAYIACEVINKMETDTHTVFLGRVFDADILSDKEPITYSYYHKVLKGKSPKNAPTYIADNIKVNSEIDSEASEGYVCSICKYQYSGDIPFEELPEDYKCPICGQPKAVFKKQV</sequence>
<evidence type="ECO:0000256" key="1">
    <source>
        <dbReference type="ARBA" id="ARBA00023002"/>
    </source>
</evidence>
<dbReference type="GO" id="GO:0010181">
    <property type="term" value="F:FMN binding"/>
    <property type="evidence" value="ECO:0007669"/>
    <property type="project" value="InterPro"/>
</dbReference>
<dbReference type="PROSITE" id="PS50903">
    <property type="entry name" value="RUBREDOXIN_LIKE"/>
    <property type="match status" value="1"/>
</dbReference>
<proteinExistence type="predicted"/>
<comment type="caution">
    <text evidence="3">The sequence shown here is derived from an EMBL/GenBank/DDBJ whole genome shotgun (WGS) entry which is preliminary data.</text>
</comment>
<name>A0A318XPR2_9FIRM</name>
<protein>
    <submittedName>
        <fullName evidence="3">Flavin reductase (DIM6/NTAB) family NADH-FMN oxidoreductase RutF</fullName>
    </submittedName>
</protein>
<dbReference type="SUPFAM" id="SSF57802">
    <property type="entry name" value="Rubredoxin-like"/>
    <property type="match status" value="1"/>
</dbReference>
<dbReference type="InterPro" id="IPR050268">
    <property type="entry name" value="NADH-dep_flavin_reductase"/>
</dbReference>
<keyword evidence="1" id="KW-0560">Oxidoreductase</keyword>
<dbReference type="GO" id="GO:0042602">
    <property type="term" value="F:riboflavin reductase (NADPH) activity"/>
    <property type="evidence" value="ECO:0007669"/>
    <property type="project" value="TreeGrafter"/>
</dbReference>
<dbReference type="AlphaFoldDB" id="A0A318XPR2"/>
<dbReference type="InterPro" id="IPR024934">
    <property type="entry name" value="Rubredoxin-like_dom"/>
</dbReference>
<dbReference type="OrthoDB" id="9799749at2"/>
<dbReference type="EMBL" id="QKMR01000002">
    <property type="protein sequence ID" value="PYG89874.1"/>
    <property type="molecule type" value="Genomic_DNA"/>
</dbReference>
<evidence type="ECO:0000313" key="3">
    <source>
        <dbReference type="EMBL" id="PYG89874.1"/>
    </source>
</evidence>
<dbReference type="SUPFAM" id="SSF50475">
    <property type="entry name" value="FMN-binding split barrel"/>
    <property type="match status" value="1"/>
</dbReference>
<dbReference type="RefSeq" id="WP_110460554.1">
    <property type="nucleotide sequence ID" value="NZ_QKMR01000002.1"/>
</dbReference>
<dbReference type="Proteomes" id="UP000248132">
    <property type="component" value="Unassembled WGS sequence"/>
</dbReference>
<dbReference type="GO" id="GO:0005506">
    <property type="term" value="F:iron ion binding"/>
    <property type="evidence" value="ECO:0007669"/>
    <property type="project" value="InterPro"/>
</dbReference>
<reference evidence="3 4" key="1">
    <citation type="submission" date="2018-06" db="EMBL/GenBank/DDBJ databases">
        <title>Genomic Encyclopedia of Type Strains, Phase I: the one thousand microbial genomes (KMG-I) project.</title>
        <authorList>
            <person name="Kyrpides N."/>
        </authorList>
    </citation>
    <scope>NUCLEOTIDE SEQUENCE [LARGE SCALE GENOMIC DNA]</scope>
    <source>
        <strain evidence="3 4">DSM 19573</strain>
    </source>
</reference>
<evidence type="ECO:0000259" key="2">
    <source>
        <dbReference type="PROSITE" id="PS50903"/>
    </source>
</evidence>
<dbReference type="InterPro" id="IPR012349">
    <property type="entry name" value="Split_barrel_FMN-bd"/>
</dbReference>
<dbReference type="Pfam" id="PF01613">
    <property type="entry name" value="Flavin_Reduct"/>
    <property type="match status" value="1"/>
</dbReference>
<dbReference type="SMART" id="SM00903">
    <property type="entry name" value="Flavin_Reduct"/>
    <property type="match status" value="1"/>
</dbReference>
<gene>
    <name evidence="3" type="ORF">LY28_00473</name>
</gene>
<dbReference type="Gene3D" id="2.30.110.10">
    <property type="entry name" value="Electron Transport, Fmn-binding Protein, Chain A"/>
    <property type="match status" value="1"/>
</dbReference>
<organism evidence="3 4">
    <name type="scientific">Ruminiclostridium sufflavum DSM 19573</name>
    <dbReference type="NCBI Taxonomy" id="1121337"/>
    <lineage>
        <taxon>Bacteria</taxon>
        <taxon>Bacillati</taxon>
        <taxon>Bacillota</taxon>
        <taxon>Clostridia</taxon>
        <taxon>Eubacteriales</taxon>
        <taxon>Oscillospiraceae</taxon>
        <taxon>Ruminiclostridium</taxon>
    </lineage>
</organism>
<dbReference type="InterPro" id="IPR002563">
    <property type="entry name" value="Flavin_Rdtase-like_dom"/>
</dbReference>
<dbReference type="Gene3D" id="2.20.28.10">
    <property type="match status" value="1"/>
</dbReference>